<feature type="region of interest" description="Disordered" evidence="1">
    <location>
        <begin position="1"/>
        <end position="30"/>
    </location>
</feature>
<dbReference type="PANTHER" id="PTHR33495:SF2">
    <property type="entry name" value="ANTI-SIGMA FACTOR ANTAGONIST TM_1081-RELATED"/>
    <property type="match status" value="1"/>
</dbReference>
<evidence type="ECO:0000313" key="3">
    <source>
        <dbReference type="EMBL" id="QEV43993.1"/>
    </source>
</evidence>
<dbReference type="SUPFAM" id="SSF52091">
    <property type="entry name" value="SpoIIaa-like"/>
    <property type="match status" value="1"/>
</dbReference>
<dbReference type="PROSITE" id="PS50801">
    <property type="entry name" value="STAS"/>
    <property type="match status" value="1"/>
</dbReference>
<gene>
    <name evidence="3" type="ORF">CP980_01925</name>
</gene>
<proteinExistence type="predicted"/>
<name>A0A5J6J1J6_STRVI</name>
<dbReference type="InterPro" id="IPR036513">
    <property type="entry name" value="STAS_dom_sf"/>
</dbReference>
<dbReference type="GO" id="GO:0043856">
    <property type="term" value="F:anti-sigma factor antagonist activity"/>
    <property type="evidence" value="ECO:0007669"/>
    <property type="project" value="TreeGrafter"/>
</dbReference>
<dbReference type="Proteomes" id="UP000325563">
    <property type="component" value="Chromosome"/>
</dbReference>
<reference evidence="3 4" key="1">
    <citation type="submission" date="2017-09" db="EMBL/GenBank/DDBJ databases">
        <authorList>
            <person name="Lee N."/>
            <person name="Cho B.-K."/>
        </authorList>
    </citation>
    <scope>NUCLEOTIDE SEQUENCE [LARGE SCALE GENOMIC DNA]</scope>
    <source>
        <strain evidence="3 4">ATCC 27476</strain>
    </source>
</reference>
<dbReference type="Gene3D" id="3.30.750.24">
    <property type="entry name" value="STAS domain"/>
    <property type="match status" value="1"/>
</dbReference>
<dbReference type="AlphaFoldDB" id="A0A5J6J1J6"/>
<evidence type="ECO:0000259" key="2">
    <source>
        <dbReference type="PROSITE" id="PS50801"/>
    </source>
</evidence>
<dbReference type="Pfam" id="PF13466">
    <property type="entry name" value="STAS_2"/>
    <property type="match status" value="1"/>
</dbReference>
<dbReference type="InterPro" id="IPR002645">
    <property type="entry name" value="STAS_dom"/>
</dbReference>
<dbReference type="PANTHER" id="PTHR33495">
    <property type="entry name" value="ANTI-SIGMA FACTOR ANTAGONIST TM_1081-RELATED-RELATED"/>
    <property type="match status" value="1"/>
</dbReference>
<evidence type="ECO:0000313" key="4">
    <source>
        <dbReference type="Proteomes" id="UP000325563"/>
    </source>
</evidence>
<dbReference type="InterPro" id="IPR058548">
    <property type="entry name" value="MlaB-like_STAS"/>
</dbReference>
<organism evidence="3 4">
    <name type="scientific">Streptomyces vinaceus</name>
    <dbReference type="NCBI Taxonomy" id="1960"/>
    <lineage>
        <taxon>Bacteria</taxon>
        <taxon>Bacillati</taxon>
        <taxon>Actinomycetota</taxon>
        <taxon>Actinomycetes</taxon>
        <taxon>Kitasatosporales</taxon>
        <taxon>Streptomycetaceae</taxon>
        <taxon>Streptomyces</taxon>
    </lineage>
</organism>
<dbReference type="KEGG" id="svn:CP980_01925"/>
<keyword evidence="4" id="KW-1185">Reference proteome</keyword>
<accession>A0A5J6J1J6</accession>
<dbReference type="EMBL" id="CP023692">
    <property type="protein sequence ID" value="QEV43993.1"/>
    <property type="molecule type" value="Genomic_DNA"/>
</dbReference>
<protein>
    <submittedName>
        <fullName evidence="3">Anti-sigma factor antagonist</fullName>
    </submittedName>
</protein>
<sequence length="149" mass="15478">MAAIRLGQGSREMSPAQDSAVTTRGDDAGSTVRVEADGTGGALVVLAGEVDQDCASELWDVLASALRAYPRGLVVDLAEVTFCDCACLNVLLRARLEAGVDPSRRAARFRVVNISPRVARLLELTGTGHYFRNGSGPGAHPAGDGEALG</sequence>
<feature type="domain" description="STAS" evidence="2">
    <location>
        <begin position="40"/>
        <end position="126"/>
    </location>
</feature>
<dbReference type="CDD" id="cd07043">
    <property type="entry name" value="STAS_anti-anti-sigma_factors"/>
    <property type="match status" value="1"/>
</dbReference>
<evidence type="ECO:0000256" key="1">
    <source>
        <dbReference type="SAM" id="MobiDB-lite"/>
    </source>
</evidence>